<proteinExistence type="predicted"/>
<evidence type="ECO:0000313" key="3">
    <source>
        <dbReference type="Proteomes" id="UP000034664"/>
    </source>
</evidence>
<organism evidence="2 3">
    <name type="scientific">Candidatus Roizmanbacteria bacterium GW2011_GWB1_40_7</name>
    <dbReference type="NCBI Taxonomy" id="1618482"/>
    <lineage>
        <taxon>Bacteria</taxon>
        <taxon>Candidatus Roizmaniibacteriota</taxon>
    </lineage>
</organism>
<gene>
    <name evidence="2" type="ORF">UU14_C0002G0070</name>
</gene>
<comment type="caution">
    <text evidence="2">The sequence shown here is derived from an EMBL/GenBank/DDBJ whole genome shotgun (WGS) entry which is preliminary data.</text>
</comment>
<evidence type="ECO:0000256" key="1">
    <source>
        <dbReference type="SAM" id="Phobius"/>
    </source>
</evidence>
<accession>A0A0G0WC73</accession>
<evidence type="ECO:0000313" key="2">
    <source>
        <dbReference type="EMBL" id="KKR72817.1"/>
    </source>
</evidence>
<feature type="transmembrane region" description="Helical" evidence="1">
    <location>
        <begin position="6"/>
        <end position="24"/>
    </location>
</feature>
<dbReference type="Proteomes" id="UP000034664">
    <property type="component" value="Unassembled WGS sequence"/>
</dbReference>
<keyword evidence="1" id="KW-0472">Membrane</keyword>
<keyword evidence="1" id="KW-0812">Transmembrane</keyword>
<reference evidence="2 3" key="1">
    <citation type="journal article" date="2015" name="Nature">
        <title>rRNA introns, odd ribosomes, and small enigmatic genomes across a large radiation of phyla.</title>
        <authorList>
            <person name="Brown C.T."/>
            <person name="Hug L.A."/>
            <person name="Thomas B.C."/>
            <person name="Sharon I."/>
            <person name="Castelle C.J."/>
            <person name="Singh A."/>
            <person name="Wilkins M.J."/>
            <person name="Williams K.H."/>
            <person name="Banfield J.F."/>
        </authorList>
    </citation>
    <scope>NUCLEOTIDE SEQUENCE [LARGE SCALE GENOMIC DNA]</scope>
</reference>
<keyword evidence="1" id="KW-1133">Transmembrane helix</keyword>
<protein>
    <submittedName>
        <fullName evidence="2">Uncharacterized protein</fullName>
    </submittedName>
</protein>
<dbReference type="EMBL" id="LBZM01000002">
    <property type="protein sequence ID" value="KKR72817.1"/>
    <property type="molecule type" value="Genomic_DNA"/>
</dbReference>
<sequence length="199" mass="22292">MNNPKSYLVLFTVVVIVIFGTFFYQSGSSSSNYRVPVDVDWEDVEARKGTIDVPDLPSVSKWNSFSVIGDDGEGFETIIPPDWKEAEQQFGDISMHEAETLFDLSKSTRLISTGNCQDSVNVLYVYKKLDDVDKRNWTSHKNINNAVVYQLASEDSGDNFVSYIDMGNAKYSIFSNSGCPFSLSAEAAQIMTENFKLIQ</sequence>
<dbReference type="AlphaFoldDB" id="A0A0G0WC73"/>
<name>A0A0G0WC73_9BACT</name>